<dbReference type="Pfam" id="PF13602">
    <property type="entry name" value="ADH_zinc_N_2"/>
    <property type="match status" value="1"/>
</dbReference>
<keyword evidence="3" id="KW-1185">Reference proteome</keyword>
<evidence type="ECO:0000313" key="3">
    <source>
        <dbReference type="Proteomes" id="UP000466445"/>
    </source>
</evidence>
<dbReference type="InterPro" id="IPR036291">
    <property type="entry name" value="NAD(P)-bd_dom_sf"/>
</dbReference>
<evidence type="ECO:0000313" key="2">
    <source>
        <dbReference type="EMBL" id="BBY56995.1"/>
    </source>
</evidence>
<dbReference type="Proteomes" id="UP000466445">
    <property type="component" value="Chromosome"/>
</dbReference>
<dbReference type="SUPFAM" id="SSF51735">
    <property type="entry name" value="NAD(P)-binding Rossmann-fold domains"/>
    <property type="match status" value="1"/>
</dbReference>
<dbReference type="EMBL" id="AP022595">
    <property type="protein sequence ID" value="BBY56995.1"/>
    <property type="molecule type" value="Genomic_DNA"/>
</dbReference>
<dbReference type="AlphaFoldDB" id="A0A7I7SLW0"/>
<dbReference type="InterPro" id="IPR051603">
    <property type="entry name" value="Zinc-ADH_QOR/CCCR"/>
</dbReference>
<keyword evidence="1" id="KW-0521">NADP</keyword>
<dbReference type="RefSeq" id="WP_235677891.1">
    <property type="nucleotide sequence ID" value="NZ_AP022595.1"/>
</dbReference>
<evidence type="ECO:0008006" key="4">
    <source>
        <dbReference type="Google" id="ProtNLM"/>
    </source>
</evidence>
<organism evidence="2 3">
    <name type="scientific">Mycolicibacterium sarraceniae</name>
    <dbReference type="NCBI Taxonomy" id="1534348"/>
    <lineage>
        <taxon>Bacteria</taxon>
        <taxon>Bacillati</taxon>
        <taxon>Actinomycetota</taxon>
        <taxon>Actinomycetes</taxon>
        <taxon>Mycobacteriales</taxon>
        <taxon>Mycobacteriaceae</taxon>
        <taxon>Mycolicibacterium</taxon>
    </lineage>
</organism>
<reference evidence="2 3" key="1">
    <citation type="journal article" date="2019" name="Emerg. Microbes Infect.">
        <title>Comprehensive subspecies identification of 175 nontuberculous mycobacteria species based on 7547 genomic profiles.</title>
        <authorList>
            <person name="Matsumoto Y."/>
            <person name="Kinjo T."/>
            <person name="Motooka D."/>
            <person name="Nabeya D."/>
            <person name="Jung N."/>
            <person name="Uechi K."/>
            <person name="Horii T."/>
            <person name="Iida T."/>
            <person name="Fujita J."/>
            <person name="Nakamura S."/>
        </authorList>
    </citation>
    <scope>NUCLEOTIDE SEQUENCE [LARGE SCALE GENOMIC DNA]</scope>
    <source>
        <strain evidence="2 3">JCM 30395</strain>
    </source>
</reference>
<name>A0A7I7SLW0_9MYCO</name>
<proteinExistence type="predicted"/>
<dbReference type="Gene3D" id="3.40.50.720">
    <property type="entry name" value="NAD(P)-binding Rossmann-like Domain"/>
    <property type="match status" value="1"/>
</dbReference>
<gene>
    <name evidence="2" type="ORF">MSAR_01310</name>
</gene>
<sequence>MSTPMDYPVREGHPPQALARGWQQLQVRVGCRGHLPARHERRIPCRRRTDPVTQAAVVVVRRRGRIAGGVGSVMIQLAKALTGVRVIATASRPGSRDWAASMGADVVINHHNLRAEAVAVAPDGVDWLSSPHPAGNVVNCAEILNPFGHVAVVDDPENLNLMPLKDKSIAWHWELMFTKPLYGLAGQQDLIARAARLVDDGLIRSTVSQTIQDFSASGLREAHRAVESGHMVGKIVVHR</sequence>
<protein>
    <recommendedName>
        <fullName evidence="4">NADPH:quinone reductase</fullName>
    </recommendedName>
</protein>
<dbReference type="Gene3D" id="3.90.180.10">
    <property type="entry name" value="Medium-chain alcohol dehydrogenases, catalytic domain"/>
    <property type="match status" value="1"/>
</dbReference>
<evidence type="ECO:0000256" key="1">
    <source>
        <dbReference type="ARBA" id="ARBA00022857"/>
    </source>
</evidence>
<dbReference type="PANTHER" id="PTHR44154">
    <property type="entry name" value="QUINONE OXIDOREDUCTASE"/>
    <property type="match status" value="1"/>
</dbReference>
<dbReference type="PANTHER" id="PTHR44154:SF1">
    <property type="entry name" value="QUINONE OXIDOREDUCTASE"/>
    <property type="match status" value="1"/>
</dbReference>
<accession>A0A7I7SLW0</accession>
<dbReference type="KEGG" id="msar:MSAR_01310"/>